<feature type="domain" description="CAAX prenyl protease 2/Lysostaphin resistance protein A-like" evidence="2">
    <location>
        <begin position="54"/>
        <end position="195"/>
    </location>
</feature>
<accession>A0ABV5FPI3</accession>
<dbReference type="EMBL" id="JBHMEX010000052">
    <property type="protein sequence ID" value="MFB9065446.1"/>
    <property type="molecule type" value="Genomic_DNA"/>
</dbReference>
<proteinExistence type="predicted"/>
<organism evidence="3 4">
    <name type="scientific">Flavobacterium branchiarum</name>
    <dbReference type="NCBI Taxonomy" id="1114870"/>
    <lineage>
        <taxon>Bacteria</taxon>
        <taxon>Pseudomonadati</taxon>
        <taxon>Bacteroidota</taxon>
        <taxon>Flavobacteriia</taxon>
        <taxon>Flavobacteriales</taxon>
        <taxon>Flavobacteriaceae</taxon>
        <taxon>Flavobacterium</taxon>
    </lineage>
</organism>
<protein>
    <submittedName>
        <fullName evidence="3">Type II CAAX prenyl endopeptidase Rce1 family protein</fullName>
    </submittedName>
</protein>
<feature type="transmembrane region" description="Helical" evidence="1">
    <location>
        <begin position="156"/>
        <end position="174"/>
    </location>
</feature>
<gene>
    <name evidence="3" type="ORF">ACFFUQ_15600</name>
</gene>
<sequence>MIYKSEVLSKKNIAYLFIYLILALVFILGIELVRYLLDIKDPDSNKLKDAFLSNFTFAFFSAVILSPIIEEVGFRLSLKRNKHYWLSIVFCLVFLLSTNFMVTKIICLLYIGITILHQFNNKTNLIKDIAIVLSVLTFLCVHFDNYNENELRALGSLDLLMLFLPQFVIGLIITKIRLQTCFLNSIIFHSFYNFFILSLALLFNY</sequence>
<feature type="transmembrane region" description="Helical" evidence="1">
    <location>
        <begin position="125"/>
        <end position="144"/>
    </location>
</feature>
<keyword evidence="4" id="KW-1185">Reference proteome</keyword>
<dbReference type="Proteomes" id="UP001589589">
    <property type="component" value="Unassembled WGS sequence"/>
</dbReference>
<keyword evidence="1" id="KW-1133">Transmembrane helix</keyword>
<evidence type="ECO:0000313" key="4">
    <source>
        <dbReference type="Proteomes" id="UP001589589"/>
    </source>
</evidence>
<comment type="caution">
    <text evidence="3">The sequence shown here is derived from an EMBL/GenBank/DDBJ whole genome shotgun (WGS) entry which is preliminary data.</text>
</comment>
<dbReference type="RefSeq" id="WP_290267758.1">
    <property type="nucleotide sequence ID" value="NZ_JAUFQQ010000005.1"/>
</dbReference>
<evidence type="ECO:0000313" key="3">
    <source>
        <dbReference type="EMBL" id="MFB9065446.1"/>
    </source>
</evidence>
<feature type="transmembrane region" description="Helical" evidence="1">
    <location>
        <begin position="49"/>
        <end position="69"/>
    </location>
</feature>
<dbReference type="Pfam" id="PF02517">
    <property type="entry name" value="Rce1-like"/>
    <property type="match status" value="1"/>
</dbReference>
<name>A0ABV5FPI3_9FLAO</name>
<reference evidence="3 4" key="1">
    <citation type="submission" date="2024-09" db="EMBL/GenBank/DDBJ databases">
        <authorList>
            <person name="Sun Q."/>
            <person name="Mori K."/>
        </authorList>
    </citation>
    <scope>NUCLEOTIDE SEQUENCE [LARGE SCALE GENOMIC DNA]</scope>
    <source>
        <strain evidence="3 4">CECT 7908</strain>
    </source>
</reference>
<dbReference type="InterPro" id="IPR003675">
    <property type="entry name" value="Rce1/LyrA-like_dom"/>
</dbReference>
<keyword evidence="1" id="KW-0812">Transmembrane</keyword>
<feature type="transmembrane region" description="Helical" evidence="1">
    <location>
        <begin position="13"/>
        <end position="37"/>
    </location>
</feature>
<feature type="transmembrane region" description="Helical" evidence="1">
    <location>
        <begin position="181"/>
        <end position="203"/>
    </location>
</feature>
<evidence type="ECO:0000256" key="1">
    <source>
        <dbReference type="SAM" id="Phobius"/>
    </source>
</evidence>
<evidence type="ECO:0000259" key="2">
    <source>
        <dbReference type="Pfam" id="PF02517"/>
    </source>
</evidence>
<feature type="transmembrane region" description="Helical" evidence="1">
    <location>
        <begin position="84"/>
        <end position="113"/>
    </location>
</feature>
<keyword evidence="1" id="KW-0472">Membrane</keyword>